<name>A0A6P1E9T0_LENHI</name>
<evidence type="ECO:0000259" key="1">
    <source>
        <dbReference type="PROSITE" id="PS50943"/>
    </source>
</evidence>
<dbReference type="Proteomes" id="UP000465035">
    <property type="component" value="Chromosome"/>
</dbReference>
<dbReference type="AlphaFoldDB" id="A0A6P1E9T0"/>
<proteinExistence type="predicted"/>
<dbReference type="GO" id="GO:0003677">
    <property type="term" value="F:DNA binding"/>
    <property type="evidence" value="ECO:0007669"/>
    <property type="project" value="InterPro"/>
</dbReference>
<reference evidence="2 3" key="1">
    <citation type="submission" date="2019-12" db="EMBL/GenBank/DDBJ databases">
        <title>Lactobacillus hilgardii FLUB.</title>
        <authorList>
            <person name="Gustaw K."/>
        </authorList>
    </citation>
    <scope>NUCLEOTIDE SEQUENCE [LARGE SCALE GENOMIC DNA]</scope>
    <source>
        <strain evidence="2 3">FLUB</strain>
    </source>
</reference>
<protein>
    <submittedName>
        <fullName evidence="2">Type II toxin-antitoxin system MqsA family antitoxin</fullName>
    </submittedName>
</protein>
<dbReference type="NCBIfam" id="TIGR03830">
    <property type="entry name" value="CxxCG_CxxCG_HTH"/>
    <property type="match status" value="1"/>
</dbReference>
<dbReference type="InterPro" id="IPR010982">
    <property type="entry name" value="Lambda_DNA-bd_dom_sf"/>
</dbReference>
<evidence type="ECO:0000313" key="2">
    <source>
        <dbReference type="EMBL" id="QHB53359.1"/>
    </source>
</evidence>
<dbReference type="SUPFAM" id="SSF47413">
    <property type="entry name" value="lambda repressor-like DNA-binding domains"/>
    <property type="match status" value="1"/>
</dbReference>
<gene>
    <name evidence="2" type="ORF">GQR93_03505</name>
</gene>
<accession>A0A6P1E9T0</accession>
<dbReference type="InterPro" id="IPR001387">
    <property type="entry name" value="Cro/C1-type_HTH"/>
</dbReference>
<dbReference type="SMR" id="A0A6P1E9T0"/>
<feature type="domain" description="HTH cro/C1-type" evidence="1">
    <location>
        <begin position="62"/>
        <end position="93"/>
    </location>
</feature>
<dbReference type="RefSeq" id="WP_147605510.1">
    <property type="nucleotide sequence ID" value="NZ_CABKOL010000106.1"/>
</dbReference>
<dbReference type="Gene3D" id="1.10.260.40">
    <property type="entry name" value="lambda repressor-like DNA-binding domains"/>
    <property type="match status" value="1"/>
</dbReference>
<organism evidence="2 3">
    <name type="scientific">Lentilactobacillus hilgardii</name>
    <name type="common">Lactobacillus hilgardii</name>
    <dbReference type="NCBI Taxonomy" id="1588"/>
    <lineage>
        <taxon>Bacteria</taxon>
        <taxon>Bacillati</taxon>
        <taxon>Bacillota</taxon>
        <taxon>Bacilli</taxon>
        <taxon>Lactobacillales</taxon>
        <taxon>Lactobacillaceae</taxon>
        <taxon>Lentilactobacillus</taxon>
    </lineage>
</organism>
<dbReference type="InterPro" id="IPR032758">
    <property type="entry name" value="MqsA/HigA-2"/>
</dbReference>
<dbReference type="EMBL" id="CP047121">
    <property type="protein sequence ID" value="QHB53359.1"/>
    <property type="molecule type" value="Genomic_DNA"/>
</dbReference>
<sequence>MDVKLIDEVYTIRGEKIAIRSSARFDSQTNKQVFDEKLDDQAVNEAFDAYRVKHDVISPDRIKALRHKYGLNQRDFATLLGWSPTTIATYETGALPSKSNDRILKSLE</sequence>
<dbReference type="GeneID" id="69057421"/>
<evidence type="ECO:0000313" key="3">
    <source>
        <dbReference type="Proteomes" id="UP000465035"/>
    </source>
</evidence>
<dbReference type="PROSITE" id="PS50943">
    <property type="entry name" value="HTH_CROC1"/>
    <property type="match status" value="1"/>
</dbReference>
<dbReference type="CDD" id="cd00093">
    <property type="entry name" value="HTH_XRE"/>
    <property type="match status" value="1"/>
</dbReference>
<dbReference type="InterPro" id="IPR022452">
    <property type="entry name" value="MqsA"/>
</dbReference>
<dbReference type="Pfam" id="PF15731">
    <property type="entry name" value="MqsA_antitoxin"/>
    <property type="match status" value="1"/>
</dbReference>